<reference evidence="2 3" key="1">
    <citation type="journal article" date="2023" name="Plants (Basel)">
        <title>Bridging the Gap: Combining Genomics and Transcriptomics Approaches to Understand Stylosanthes scabra, an Orphan Legume from the Brazilian Caatinga.</title>
        <authorList>
            <person name="Ferreira-Neto J.R.C."/>
            <person name="da Silva M.D."/>
            <person name="Binneck E."/>
            <person name="de Melo N.F."/>
            <person name="da Silva R.H."/>
            <person name="de Melo A.L.T.M."/>
            <person name="Pandolfi V."/>
            <person name="Bustamante F.O."/>
            <person name="Brasileiro-Vidal A.C."/>
            <person name="Benko-Iseppon A.M."/>
        </authorList>
    </citation>
    <scope>NUCLEOTIDE SEQUENCE [LARGE SCALE GENOMIC DNA]</scope>
    <source>
        <tissue evidence="2">Leaves</tissue>
    </source>
</reference>
<protein>
    <submittedName>
        <fullName evidence="2">Uncharacterized protein</fullName>
    </submittedName>
</protein>
<evidence type="ECO:0000313" key="3">
    <source>
        <dbReference type="Proteomes" id="UP001341840"/>
    </source>
</evidence>
<sequence length="69" mass="7678">MLLFELDGKGSYRDVVEDVRGEGKKKLVEGKEEEFEGGKPNEEEGGGPTYTTTLRLGTDGFLRRLWGAK</sequence>
<accession>A0ABU6QWK6</accession>
<name>A0ABU6QWK6_9FABA</name>
<feature type="non-terminal residue" evidence="2">
    <location>
        <position position="69"/>
    </location>
</feature>
<evidence type="ECO:0000256" key="1">
    <source>
        <dbReference type="SAM" id="MobiDB-lite"/>
    </source>
</evidence>
<comment type="caution">
    <text evidence="2">The sequence shown here is derived from an EMBL/GenBank/DDBJ whole genome shotgun (WGS) entry which is preliminary data.</text>
</comment>
<keyword evidence="3" id="KW-1185">Reference proteome</keyword>
<feature type="region of interest" description="Disordered" evidence="1">
    <location>
        <begin position="30"/>
        <end position="53"/>
    </location>
</feature>
<dbReference type="EMBL" id="JASCZI010002858">
    <property type="protein sequence ID" value="MED6116484.1"/>
    <property type="molecule type" value="Genomic_DNA"/>
</dbReference>
<feature type="compositionally biased region" description="Basic and acidic residues" evidence="1">
    <location>
        <begin position="30"/>
        <end position="42"/>
    </location>
</feature>
<dbReference type="Proteomes" id="UP001341840">
    <property type="component" value="Unassembled WGS sequence"/>
</dbReference>
<organism evidence="2 3">
    <name type="scientific">Stylosanthes scabra</name>
    <dbReference type="NCBI Taxonomy" id="79078"/>
    <lineage>
        <taxon>Eukaryota</taxon>
        <taxon>Viridiplantae</taxon>
        <taxon>Streptophyta</taxon>
        <taxon>Embryophyta</taxon>
        <taxon>Tracheophyta</taxon>
        <taxon>Spermatophyta</taxon>
        <taxon>Magnoliopsida</taxon>
        <taxon>eudicotyledons</taxon>
        <taxon>Gunneridae</taxon>
        <taxon>Pentapetalae</taxon>
        <taxon>rosids</taxon>
        <taxon>fabids</taxon>
        <taxon>Fabales</taxon>
        <taxon>Fabaceae</taxon>
        <taxon>Papilionoideae</taxon>
        <taxon>50 kb inversion clade</taxon>
        <taxon>dalbergioids sensu lato</taxon>
        <taxon>Dalbergieae</taxon>
        <taxon>Pterocarpus clade</taxon>
        <taxon>Stylosanthes</taxon>
    </lineage>
</organism>
<gene>
    <name evidence="2" type="ORF">PIB30_100772</name>
</gene>
<proteinExistence type="predicted"/>
<evidence type="ECO:0000313" key="2">
    <source>
        <dbReference type="EMBL" id="MED6116484.1"/>
    </source>
</evidence>